<sequence length="315" mass="35503">MKMNYFRILLFFLPLNILLTLYQVNIQRKPHTTPHHTQSNRSLCECDIQSLSYDNDADIQSVKERFDDRTSQRFQEFKERMKDKRQKHKEQRDKNIQEIIEKDKMEKSLAEKVEKGCLMCGCGLGGGVLPVWGLVSGLWYATLSQHVTKMAIQKGIAEGLEVGLANVMEIAKPLSSGQKGTMPAMEVLRRIIAGKFNDEVTLYGIFECINSNIEGLGKANEHGLFVQTVKTMVGKKAALFNNQYKEQAAAVASAVEEGTAAEFAAKTGLLSNTIIASVIAIVVIVLILVIIYLILRYRRKKKMKKKAQYTKLLNE</sequence>
<accession>A0A060RLX7</accession>
<evidence type="ECO:0000256" key="1">
    <source>
        <dbReference type="SAM" id="Phobius"/>
    </source>
</evidence>
<keyword evidence="1" id="KW-0472">Membrane</keyword>
<evidence type="ECO:0000256" key="2">
    <source>
        <dbReference type="SAM" id="SignalP"/>
    </source>
</evidence>
<gene>
    <name evidence="3" type="primary">RIF</name>
    <name evidence="3" type="ORF">PRCDC_0025300</name>
</gene>
<dbReference type="AlphaFoldDB" id="A0A060RLX7"/>
<dbReference type="VEuPathDB" id="PlasmoDB:PRCDC_0025300"/>
<evidence type="ECO:0000313" key="3">
    <source>
        <dbReference type="EMBL" id="CDO61616.1"/>
    </source>
</evidence>
<proteinExistence type="predicted"/>
<organism evidence="3 4">
    <name type="scientific">Plasmodium reichenowi</name>
    <dbReference type="NCBI Taxonomy" id="5854"/>
    <lineage>
        <taxon>Eukaryota</taxon>
        <taxon>Sar</taxon>
        <taxon>Alveolata</taxon>
        <taxon>Apicomplexa</taxon>
        <taxon>Aconoidasida</taxon>
        <taxon>Haemosporida</taxon>
        <taxon>Plasmodiidae</taxon>
        <taxon>Plasmodium</taxon>
        <taxon>Plasmodium (Laverania)</taxon>
    </lineage>
</organism>
<feature type="signal peptide" evidence="2">
    <location>
        <begin position="1"/>
        <end position="22"/>
    </location>
</feature>
<evidence type="ECO:0000313" key="4">
    <source>
        <dbReference type="Proteomes" id="UP000027581"/>
    </source>
</evidence>
<keyword evidence="1" id="KW-1133">Transmembrane helix</keyword>
<dbReference type="InterPro" id="IPR006373">
    <property type="entry name" value="VSA_Rifin"/>
</dbReference>
<reference evidence="3" key="2">
    <citation type="submission" date="2014-05" db="EMBL/GenBank/DDBJ databases">
        <title>The genome sequences of chimpanzee malaria parasites reveal the path to human adaptation.</title>
        <authorList>
            <person name="Otto T.D."/>
            <person name="Rayner J.C."/>
            <person name="Boehme U."/>
            <person name="Pain A."/>
            <person name="Spottiswoode N."/>
            <person name="Sanders M."/>
            <person name="Quail M."/>
            <person name="Ollomo B."/>
            <person name="Renaud F."/>
            <person name="Thomas A.W."/>
            <person name="Prugnolle F."/>
            <person name="Conway D.J."/>
            <person name="Newbold C."/>
            <person name="Berriman M."/>
        </authorList>
    </citation>
    <scope>NUCLEOTIDE SEQUENCE [LARGE SCALE GENOMIC DNA]</scope>
    <source>
        <strain evidence="3">CDC</strain>
    </source>
</reference>
<protein>
    <submittedName>
        <fullName evidence="3">Rifin</fullName>
    </submittedName>
</protein>
<feature type="chain" id="PRO_5001589833" evidence="2">
    <location>
        <begin position="23"/>
        <end position="315"/>
    </location>
</feature>
<keyword evidence="1" id="KW-0812">Transmembrane</keyword>
<keyword evidence="2" id="KW-0732">Signal</keyword>
<dbReference type="PhylomeDB" id="A0A060RLX7"/>
<dbReference type="Proteomes" id="UP000027581">
    <property type="component" value="Unassembled WGS sequence"/>
</dbReference>
<feature type="transmembrane region" description="Helical" evidence="1">
    <location>
        <begin position="274"/>
        <end position="295"/>
    </location>
</feature>
<dbReference type="EMBL" id="HG810447">
    <property type="protein sequence ID" value="CDO61616.1"/>
    <property type="molecule type" value="Genomic_DNA"/>
</dbReference>
<reference evidence="3" key="1">
    <citation type="submission" date="2014-01" db="EMBL/GenBank/DDBJ databases">
        <authorList>
            <person name="Aslett M."/>
        </authorList>
    </citation>
    <scope>NUCLEOTIDE SEQUENCE</scope>
    <source>
        <strain evidence="3">CDC</strain>
    </source>
</reference>
<dbReference type="VEuPathDB" id="PlasmoDB:PRG01_0018400"/>
<keyword evidence="4" id="KW-1185">Reference proteome</keyword>
<name>A0A060RLX7_PLARE</name>
<dbReference type="Pfam" id="PF02009">
    <property type="entry name" value="RIFIN"/>
    <property type="match status" value="1"/>
</dbReference>
<dbReference type="NCBIfam" id="TIGR01477">
    <property type="entry name" value="RIFIN"/>
    <property type="match status" value="1"/>
</dbReference>